<dbReference type="GO" id="GO:0006508">
    <property type="term" value="P:proteolysis"/>
    <property type="evidence" value="ECO:0007669"/>
    <property type="project" value="UniProtKB-KW"/>
</dbReference>
<dbReference type="PANTHER" id="PTHR10127">
    <property type="entry name" value="DISCOIDIN, CUB, EGF, LAMININ , AND ZINC METALLOPROTEASE DOMAIN CONTAINING"/>
    <property type="match status" value="1"/>
</dbReference>
<dbReference type="PRINTS" id="PR00480">
    <property type="entry name" value="ASTACIN"/>
</dbReference>
<dbReference type="FunCoup" id="A7T0S0">
    <property type="interactions" value="1"/>
</dbReference>
<keyword evidence="4 6" id="KW-0378">Hydrolase</keyword>
<dbReference type="CDD" id="cd04280">
    <property type="entry name" value="ZnMc_astacin_like"/>
    <property type="match status" value="1"/>
</dbReference>
<evidence type="ECO:0000256" key="2">
    <source>
        <dbReference type="ARBA" id="ARBA00022656"/>
    </source>
</evidence>
<dbReference type="OMA" id="RNCRIRC"/>
<organism evidence="10 11">
    <name type="scientific">Nematostella vectensis</name>
    <name type="common">Starlet sea anemone</name>
    <dbReference type="NCBI Taxonomy" id="45351"/>
    <lineage>
        <taxon>Eukaryota</taxon>
        <taxon>Metazoa</taxon>
        <taxon>Cnidaria</taxon>
        <taxon>Anthozoa</taxon>
        <taxon>Hexacorallia</taxon>
        <taxon>Actiniaria</taxon>
        <taxon>Edwardsiidae</taxon>
        <taxon>Nematostella</taxon>
    </lineage>
</organism>
<dbReference type="InParanoid" id="A7T0S0"/>
<accession>A7T0S0</accession>
<evidence type="ECO:0000259" key="8">
    <source>
        <dbReference type="PROSITE" id="PS51670"/>
    </source>
</evidence>
<dbReference type="eggNOG" id="KOG3714">
    <property type="taxonomic scope" value="Eukaryota"/>
</dbReference>
<dbReference type="PROSITE" id="PS51670">
    <property type="entry name" value="SHKT"/>
    <property type="match status" value="1"/>
</dbReference>
<dbReference type="Pfam" id="PF01549">
    <property type="entry name" value="ShK"/>
    <property type="match status" value="1"/>
</dbReference>
<dbReference type="SMART" id="SM00254">
    <property type="entry name" value="ShKT"/>
    <property type="match status" value="1"/>
</dbReference>
<dbReference type="PANTHER" id="PTHR10127:SF901">
    <property type="entry name" value="METALLOENDOPEPTIDASE"/>
    <property type="match status" value="1"/>
</dbReference>
<comment type="cofactor">
    <cofactor evidence="6 7">
        <name>Zn(2+)</name>
        <dbReference type="ChEBI" id="CHEBI:29105"/>
    </cofactor>
    <text evidence="6 7">Binds 1 zinc ion per subunit.</text>
</comment>
<dbReference type="Pfam" id="PF01400">
    <property type="entry name" value="Astacin"/>
    <property type="match status" value="1"/>
</dbReference>
<dbReference type="InterPro" id="IPR003582">
    <property type="entry name" value="ShKT_dom"/>
</dbReference>
<evidence type="ECO:0000256" key="4">
    <source>
        <dbReference type="ARBA" id="ARBA00022801"/>
    </source>
</evidence>
<dbReference type="InterPro" id="IPR024079">
    <property type="entry name" value="MetalloPept_cat_dom_sf"/>
</dbReference>
<keyword evidence="6 7" id="KW-0862">Zinc</keyword>
<dbReference type="EMBL" id="DS470047">
    <property type="protein sequence ID" value="EDO30445.1"/>
    <property type="molecule type" value="Genomic_DNA"/>
</dbReference>
<feature type="domain" description="ShKT" evidence="8">
    <location>
        <begin position="224"/>
        <end position="261"/>
    </location>
</feature>
<dbReference type="GO" id="GO:0005615">
    <property type="term" value="C:extracellular space"/>
    <property type="evidence" value="ECO:0000318"/>
    <property type="project" value="GO_Central"/>
</dbReference>
<comment type="caution">
    <text evidence="5">Lacks conserved residue(s) required for the propagation of feature annotation.</text>
</comment>
<comment type="function">
    <text evidence="1">Metalloprotease.</text>
</comment>
<dbReference type="Gene3D" id="3.40.390.10">
    <property type="entry name" value="Collagenase (Catalytic Domain)"/>
    <property type="match status" value="1"/>
</dbReference>
<dbReference type="PhylomeDB" id="A7T0S0"/>
<dbReference type="MEROPS" id="M12.A41"/>
<keyword evidence="3 6" id="KW-0645">Protease</keyword>
<proteinExistence type="predicted"/>
<evidence type="ECO:0000259" key="9">
    <source>
        <dbReference type="PROSITE" id="PS51864"/>
    </source>
</evidence>
<dbReference type="Gene3D" id="1.10.10.1940">
    <property type="match status" value="1"/>
</dbReference>
<evidence type="ECO:0000313" key="10">
    <source>
        <dbReference type="EMBL" id="EDO30445.1"/>
    </source>
</evidence>
<dbReference type="AlphaFoldDB" id="A7T0S0"/>
<dbReference type="Proteomes" id="UP000001593">
    <property type="component" value="Unassembled WGS sequence"/>
</dbReference>
<dbReference type="GO" id="GO:0004222">
    <property type="term" value="F:metalloendopeptidase activity"/>
    <property type="evidence" value="ECO:0000318"/>
    <property type="project" value="GO_Central"/>
</dbReference>
<feature type="non-terminal residue" evidence="10">
    <location>
        <position position="1"/>
    </location>
</feature>
<sequence>DVFEGDIYLDRSTKAILGMGRDAMSSPARHWLNARVPYVFGSVSSEVRSVFLAAIKEYEAKTCVRFVPRRGERDYIYIVSEGGCFSSIGRSGGLQKLSLGTGCEHRGTAIHEMMHAIGFFHEQSRLDRDSYITIYWDNIKPGMEYNFRKYKRGEADTLGYAYDLKSIMHYPKYAFTKNRQPTIIARNGANIGQRDSFSAIDIQQINALYNSNGKSFYPCTVPSCKDSRSLCAQWARAGYCRYGQRYYPYMKRYCPKSCRMC</sequence>
<dbReference type="InterPro" id="IPR001506">
    <property type="entry name" value="Peptidase_M12A"/>
</dbReference>
<dbReference type="InterPro" id="IPR034035">
    <property type="entry name" value="Astacin-like_dom"/>
</dbReference>
<keyword evidence="2" id="KW-0800">Toxin</keyword>
<keyword evidence="11" id="KW-1185">Reference proteome</keyword>
<dbReference type="FunFam" id="3.40.390.10:FF:000113">
    <property type="entry name" value="Metalloendopeptidase"/>
    <property type="match status" value="1"/>
</dbReference>
<evidence type="ECO:0000256" key="6">
    <source>
        <dbReference type="PROSITE-ProRule" id="PRU01211"/>
    </source>
</evidence>
<keyword evidence="6 7" id="KW-0482">Metalloprotease</keyword>
<dbReference type="SUPFAM" id="SSF55486">
    <property type="entry name" value="Metalloproteases ('zincins'), catalytic domain"/>
    <property type="match status" value="1"/>
</dbReference>
<evidence type="ECO:0000256" key="1">
    <source>
        <dbReference type="ARBA" id="ARBA00002657"/>
    </source>
</evidence>
<feature type="binding site" evidence="6">
    <location>
        <position position="115"/>
    </location>
    <ligand>
        <name>Zn(2+)</name>
        <dbReference type="ChEBI" id="CHEBI:29105"/>
        <note>catalytic</note>
    </ligand>
</feature>
<dbReference type="SMART" id="SM00235">
    <property type="entry name" value="ZnMc"/>
    <property type="match status" value="1"/>
</dbReference>
<dbReference type="GO" id="GO:0008270">
    <property type="term" value="F:zinc ion binding"/>
    <property type="evidence" value="ECO:0007669"/>
    <property type="project" value="UniProtKB-UniRule"/>
</dbReference>
<dbReference type="InterPro" id="IPR006026">
    <property type="entry name" value="Peptidase_Metallo"/>
</dbReference>
<evidence type="ECO:0000256" key="7">
    <source>
        <dbReference type="RuleBase" id="RU361183"/>
    </source>
</evidence>
<dbReference type="EC" id="3.4.24.-" evidence="7"/>
<dbReference type="GO" id="GO:0090729">
    <property type="term" value="F:toxin activity"/>
    <property type="evidence" value="ECO:0007669"/>
    <property type="project" value="UniProtKB-KW"/>
</dbReference>
<feature type="active site" evidence="6">
    <location>
        <position position="112"/>
    </location>
</feature>
<feature type="binding site" evidence="6">
    <location>
        <position position="121"/>
    </location>
    <ligand>
        <name>Zn(2+)</name>
        <dbReference type="ChEBI" id="CHEBI:29105"/>
        <note>catalytic</note>
    </ligand>
</feature>
<dbReference type="HOGENOM" id="CLU_017286_0_3_1"/>
<protein>
    <recommendedName>
        <fullName evidence="7">Metalloendopeptidase</fullName>
        <ecNumber evidence="7">3.4.24.-</ecNumber>
    </recommendedName>
</protein>
<dbReference type="PROSITE" id="PS51864">
    <property type="entry name" value="ASTACIN"/>
    <property type="match status" value="1"/>
</dbReference>
<evidence type="ECO:0000313" key="11">
    <source>
        <dbReference type="Proteomes" id="UP000001593"/>
    </source>
</evidence>
<name>A7T0S0_NEMVE</name>
<evidence type="ECO:0000256" key="3">
    <source>
        <dbReference type="ARBA" id="ARBA00022670"/>
    </source>
</evidence>
<feature type="domain" description="Peptidase M12A" evidence="9">
    <location>
        <begin position="22"/>
        <end position="220"/>
    </location>
</feature>
<evidence type="ECO:0000256" key="5">
    <source>
        <dbReference type="PROSITE-ProRule" id="PRU01005"/>
    </source>
</evidence>
<feature type="binding site" evidence="6">
    <location>
        <position position="111"/>
    </location>
    <ligand>
        <name>Zn(2+)</name>
        <dbReference type="ChEBI" id="CHEBI:29105"/>
        <note>catalytic</note>
    </ligand>
</feature>
<keyword evidence="6 7" id="KW-0479">Metal-binding</keyword>
<gene>
    <name evidence="10" type="ORF">NEMVEDRAFT_v1g140744</name>
</gene>
<reference evidence="10 11" key="1">
    <citation type="journal article" date="2007" name="Science">
        <title>Sea anemone genome reveals ancestral eumetazoan gene repertoire and genomic organization.</title>
        <authorList>
            <person name="Putnam N.H."/>
            <person name="Srivastava M."/>
            <person name="Hellsten U."/>
            <person name="Dirks B."/>
            <person name="Chapman J."/>
            <person name="Salamov A."/>
            <person name="Terry A."/>
            <person name="Shapiro H."/>
            <person name="Lindquist E."/>
            <person name="Kapitonov V.V."/>
            <person name="Jurka J."/>
            <person name="Genikhovich G."/>
            <person name="Grigoriev I.V."/>
            <person name="Lucas S.M."/>
            <person name="Steele R.E."/>
            <person name="Finnerty J.R."/>
            <person name="Technau U."/>
            <person name="Martindale M.Q."/>
            <person name="Rokhsar D.S."/>
        </authorList>
    </citation>
    <scope>NUCLEOTIDE SEQUENCE [LARGE SCALE GENOMIC DNA]</scope>
    <source>
        <strain evidence="11">CH2 X CH6</strain>
    </source>
</reference>